<feature type="region of interest" description="Disordered" evidence="1">
    <location>
        <begin position="27"/>
        <end position="58"/>
    </location>
</feature>
<comment type="caution">
    <text evidence="3">The sequence shown here is derived from an EMBL/GenBank/DDBJ whole genome shotgun (WGS) entry which is preliminary data.</text>
</comment>
<evidence type="ECO:0008006" key="5">
    <source>
        <dbReference type="Google" id="ProtNLM"/>
    </source>
</evidence>
<dbReference type="InterPro" id="IPR019793">
    <property type="entry name" value="Peroxidases_heam-ligand_BS"/>
</dbReference>
<feature type="compositionally biased region" description="Basic and acidic residues" evidence="1">
    <location>
        <begin position="332"/>
        <end position="341"/>
    </location>
</feature>
<keyword evidence="2" id="KW-0732">Signal</keyword>
<dbReference type="RefSeq" id="WP_344341132.1">
    <property type="nucleotide sequence ID" value="NZ_BAAAKJ010000307.1"/>
</dbReference>
<evidence type="ECO:0000256" key="2">
    <source>
        <dbReference type="SAM" id="SignalP"/>
    </source>
</evidence>
<gene>
    <name evidence="3" type="ORF">GCM10009639_53730</name>
</gene>
<dbReference type="PROSITE" id="PS00435">
    <property type="entry name" value="PEROXIDASE_1"/>
    <property type="match status" value="1"/>
</dbReference>
<feature type="region of interest" description="Disordered" evidence="1">
    <location>
        <begin position="324"/>
        <end position="356"/>
    </location>
</feature>
<proteinExistence type="predicted"/>
<evidence type="ECO:0000256" key="1">
    <source>
        <dbReference type="SAM" id="MobiDB-lite"/>
    </source>
</evidence>
<evidence type="ECO:0000313" key="4">
    <source>
        <dbReference type="Proteomes" id="UP001499863"/>
    </source>
</evidence>
<dbReference type="Proteomes" id="UP001499863">
    <property type="component" value="Unassembled WGS sequence"/>
</dbReference>
<accession>A0ABN1YFM0</accession>
<dbReference type="EMBL" id="BAAAKJ010000307">
    <property type="protein sequence ID" value="GAA1406191.1"/>
    <property type="molecule type" value="Genomic_DNA"/>
</dbReference>
<name>A0ABN1YFM0_9ACTN</name>
<evidence type="ECO:0000313" key="3">
    <source>
        <dbReference type="EMBL" id="GAA1406191.1"/>
    </source>
</evidence>
<protein>
    <recommendedName>
        <fullName evidence="5">Secreted protein</fullName>
    </recommendedName>
</protein>
<organism evidence="3 4">
    <name type="scientific">Kitasatospora putterlickiae</name>
    <dbReference type="NCBI Taxonomy" id="221725"/>
    <lineage>
        <taxon>Bacteria</taxon>
        <taxon>Bacillati</taxon>
        <taxon>Actinomycetota</taxon>
        <taxon>Actinomycetes</taxon>
        <taxon>Kitasatosporales</taxon>
        <taxon>Streptomycetaceae</taxon>
        <taxon>Kitasatospora</taxon>
    </lineage>
</organism>
<feature type="chain" id="PRO_5045037344" description="Secreted protein" evidence="2">
    <location>
        <begin position="17"/>
        <end position="607"/>
    </location>
</feature>
<sequence length="607" mass="65811">MNALAVLAATAPVAVAGLAVLGRGPGPGPAGSDFPDTRTAATHSGLIPGSSPMSTPQQQPYLDLDAVRRRADAATPGPWHIEEDRHDLVRRVTDTSGTLDINLGYLGNRTLADAEFIAHARTDLPALMARQDYLRAAINETALGRAGAEDAADSLRARLHLIQQRVEDITDQDNAVAIGLDLIPLLDGPLHPTHIDDYRNAQEQPADVPGRLITAEALIDAAETRPLTAWEAEEVRSLPRAVRGNIRSSIRREAQLTRYRNAWHSARHRAAHQRSVLADYQVEVSTLRARISAVETALRRYVGCASTTATALCVEVDAALHPTTGTIPLRSPHHDQPKERTAPASLPAPRHQPTPAALDNAARRRLDHLIRRASRALGPAEQTTLLRLWEQQQAAAEQDRRSAAGARRASARTTDLLRTAQDQLVSFQAIVTMLTEQHAEYRAVTGARLRRTTAAHQSTIRENRHQARRADSATAVLGEILRRAGDHHTGQAADLATEIVSLVSLHAVLDTAGIDVSGDLAPTFRPHACFTAQCGTCRNTLTNGDEVLLHFGSPAEAVNEAQGMGWQQTDDGRLLCEACAHPIPPCPTCGPDCTTRTHDRIYRTRGY</sequence>
<keyword evidence="4" id="KW-1185">Reference proteome</keyword>
<feature type="signal peptide" evidence="2">
    <location>
        <begin position="1"/>
        <end position="16"/>
    </location>
</feature>
<reference evidence="3 4" key="1">
    <citation type="journal article" date="2019" name="Int. J. Syst. Evol. Microbiol.">
        <title>The Global Catalogue of Microorganisms (GCM) 10K type strain sequencing project: providing services to taxonomists for standard genome sequencing and annotation.</title>
        <authorList>
            <consortium name="The Broad Institute Genomics Platform"/>
            <consortium name="The Broad Institute Genome Sequencing Center for Infectious Disease"/>
            <person name="Wu L."/>
            <person name="Ma J."/>
        </authorList>
    </citation>
    <scope>NUCLEOTIDE SEQUENCE [LARGE SCALE GENOMIC DNA]</scope>
    <source>
        <strain evidence="3 4">JCM 12393</strain>
    </source>
</reference>